<dbReference type="eggNOG" id="COG0564">
    <property type="taxonomic scope" value="Bacteria"/>
</dbReference>
<evidence type="ECO:0000256" key="9">
    <source>
        <dbReference type="RuleBase" id="RU362028"/>
    </source>
</evidence>
<dbReference type="GO" id="GO:0003723">
    <property type="term" value="F:RNA binding"/>
    <property type="evidence" value="ECO:0007669"/>
    <property type="project" value="UniProtKB-KW"/>
</dbReference>
<dbReference type="KEGG" id="hna:Hneap_1757"/>
<keyword evidence="5 8" id="KW-0694">RNA-binding</keyword>
<evidence type="ECO:0000256" key="7">
    <source>
        <dbReference type="PIRSR" id="PIRSR606225-1"/>
    </source>
</evidence>
<keyword evidence="4" id="KW-0698">rRNA processing</keyword>
<dbReference type="RefSeq" id="WP_012824613.1">
    <property type="nucleotide sequence ID" value="NC_013422.1"/>
</dbReference>
<sequence length="346" mass="38798">MNTHLKAPSGQPIEKKQSVRRVTVDAHYAGQRIDNFLLRELGATHGEVPRSLIYRILRTGEVRVNSQRAKPTTRLATGDEVRIPPLKLQSPSQESAGVISANWLARAADMIVYEDEALLAVNKPAGLAVHGGSNIPFGLIELMRQHTGLGEKLELAHRIDRDTSGLLILAKTRATLHSLQTQFRPEGHAEKQYLAIVHGHWPDKLKRVDAPLEKWQGEGESHRVQVNPQGKEAVTHFAVLAANKNATLLRAQLETGRTHQIRVHTAHENHPIVGDEKYGQREWDKRLFPSTGASARRRPPLLLHAYRLMLTHPQTEQPLQLTAPIPDKWRSLAQQLNLTLPEHDPK</sequence>
<keyword evidence="6 9" id="KW-0413">Isomerase</keyword>
<dbReference type="AlphaFoldDB" id="D0L1K7"/>
<comment type="catalytic activity">
    <reaction evidence="1">
        <text>uridine(955/2504/2580) in 23S rRNA = pseudouridine(955/2504/2580) in 23S rRNA</text>
        <dbReference type="Rhea" id="RHEA:42528"/>
        <dbReference type="Rhea" id="RHEA-COMP:10099"/>
        <dbReference type="Rhea" id="RHEA-COMP:10100"/>
        <dbReference type="ChEBI" id="CHEBI:65314"/>
        <dbReference type="ChEBI" id="CHEBI:65315"/>
        <dbReference type="EC" id="5.4.99.24"/>
    </reaction>
</comment>
<evidence type="ECO:0000256" key="3">
    <source>
        <dbReference type="ARBA" id="ARBA00010876"/>
    </source>
</evidence>
<evidence type="ECO:0000256" key="4">
    <source>
        <dbReference type="ARBA" id="ARBA00022552"/>
    </source>
</evidence>
<comment type="catalytic activity">
    <reaction evidence="9">
        <text>a uridine in RNA = a pseudouridine in RNA</text>
        <dbReference type="Rhea" id="RHEA:48348"/>
        <dbReference type="Rhea" id="RHEA-COMP:12068"/>
        <dbReference type="Rhea" id="RHEA-COMP:12069"/>
        <dbReference type="ChEBI" id="CHEBI:65314"/>
        <dbReference type="ChEBI" id="CHEBI:65315"/>
    </reaction>
</comment>
<evidence type="ECO:0000313" key="12">
    <source>
        <dbReference type="Proteomes" id="UP000009102"/>
    </source>
</evidence>
<dbReference type="NCBIfam" id="TIGR00005">
    <property type="entry name" value="rluA_subfam"/>
    <property type="match status" value="1"/>
</dbReference>
<proteinExistence type="inferred from homology"/>
<evidence type="ECO:0000256" key="2">
    <source>
        <dbReference type="ARBA" id="ARBA00002876"/>
    </source>
</evidence>
<comment type="function">
    <text evidence="2">Responsible for synthesis of pseudouridine from uracil at positions 955, 2504 and 2580 in 23S ribosomal RNA.</text>
</comment>
<dbReference type="EMBL" id="CP001801">
    <property type="protein sequence ID" value="ACX96580.1"/>
    <property type="molecule type" value="Genomic_DNA"/>
</dbReference>
<accession>D0L1K7</accession>
<dbReference type="HOGENOM" id="CLU_016902_1_1_6"/>
<dbReference type="Proteomes" id="UP000009102">
    <property type="component" value="Chromosome"/>
</dbReference>
<evidence type="ECO:0000256" key="6">
    <source>
        <dbReference type="ARBA" id="ARBA00023235"/>
    </source>
</evidence>
<dbReference type="EC" id="5.4.99.-" evidence="9"/>
<dbReference type="STRING" id="555778.Hneap_1757"/>
<evidence type="ECO:0000313" key="11">
    <source>
        <dbReference type="EMBL" id="ACX96580.1"/>
    </source>
</evidence>
<evidence type="ECO:0000256" key="1">
    <source>
        <dbReference type="ARBA" id="ARBA00000381"/>
    </source>
</evidence>
<dbReference type="SUPFAM" id="SSF55174">
    <property type="entry name" value="Alpha-L RNA-binding motif"/>
    <property type="match status" value="1"/>
</dbReference>
<dbReference type="GO" id="GO:0160141">
    <property type="term" value="F:23S rRNA pseudouridine(955/2504/2580) synthase activity"/>
    <property type="evidence" value="ECO:0007669"/>
    <property type="project" value="UniProtKB-EC"/>
</dbReference>
<gene>
    <name evidence="11" type="ordered locus">Hneap_1757</name>
</gene>
<organism evidence="11 12">
    <name type="scientific">Halothiobacillus neapolitanus (strain ATCC 23641 / DSM 15147 / CIP 104769 / NCIMB 8539 / c2)</name>
    <name type="common">Thiobacillus neapolitanus</name>
    <dbReference type="NCBI Taxonomy" id="555778"/>
    <lineage>
        <taxon>Bacteria</taxon>
        <taxon>Pseudomonadati</taxon>
        <taxon>Pseudomonadota</taxon>
        <taxon>Gammaproteobacteria</taxon>
        <taxon>Chromatiales</taxon>
        <taxon>Halothiobacillaceae</taxon>
        <taxon>Halothiobacillus</taxon>
    </lineage>
</organism>
<dbReference type="InterPro" id="IPR006145">
    <property type="entry name" value="PsdUridine_synth_RsuA/RluA"/>
</dbReference>
<dbReference type="Gene3D" id="3.30.2350.10">
    <property type="entry name" value="Pseudouridine synthase"/>
    <property type="match status" value="1"/>
</dbReference>
<name>D0L1K7_HALNC</name>
<feature type="domain" description="RNA-binding S4" evidence="10">
    <location>
        <begin position="31"/>
        <end position="91"/>
    </location>
</feature>
<dbReference type="Pfam" id="PF00849">
    <property type="entry name" value="PseudoU_synth_2"/>
    <property type="match status" value="1"/>
</dbReference>
<dbReference type="InterPro" id="IPR002942">
    <property type="entry name" value="S4_RNA-bd"/>
</dbReference>
<dbReference type="PANTHER" id="PTHR21600:SF92">
    <property type="entry name" value="RIBOSOMAL LARGE SUBUNIT PSEUDOURIDINE SYNTHASE C"/>
    <property type="match status" value="1"/>
</dbReference>
<dbReference type="InterPro" id="IPR006225">
    <property type="entry name" value="PsdUridine_synth_RluC/D"/>
</dbReference>
<dbReference type="PANTHER" id="PTHR21600">
    <property type="entry name" value="MITOCHONDRIAL RNA PSEUDOURIDINE SYNTHASE"/>
    <property type="match status" value="1"/>
</dbReference>
<dbReference type="PROSITE" id="PS50889">
    <property type="entry name" value="S4"/>
    <property type="match status" value="1"/>
</dbReference>
<dbReference type="InterPro" id="IPR020103">
    <property type="entry name" value="PsdUridine_synth_cat_dom_sf"/>
</dbReference>
<dbReference type="InterPro" id="IPR006224">
    <property type="entry name" value="PsdUridine_synth_RluA-like_CS"/>
</dbReference>
<protein>
    <recommendedName>
        <fullName evidence="9">Pseudouridine synthase</fullName>
        <ecNumber evidence="9">5.4.99.-</ecNumber>
    </recommendedName>
</protein>
<comment type="similarity">
    <text evidence="3 9">Belongs to the pseudouridine synthase RluA family.</text>
</comment>
<feature type="active site" evidence="7">
    <location>
        <position position="160"/>
    </location>
</feature>
<evidence type="ECO:0000259" key="10">
    <source>
        <dbReference type="SMART" id="SM00363"/>
    </source>
</evidence>
<keyword evidence="12" id="KW-1185">Reference proteome</keyword>
<dbReference type="SUPFAM" id="SSF55120">
    <property type="entry name" value="Pseudouridine synthase"/>
    <property type="match status" value="1"/>
</dbReference>
<dbReference type="CDD" id="cd02869">
    <property type="entry name" value="PseudoU_synth_RluA_like"/>
    <property type="match status" value="1"/>
</dbReference>
<evidence type="ECO:0000256" key="8">
    <source>
        <dbReference type="PROSITE-ProRule" id="PRU00182"/>
    </source>
</evidence>
<dbReference type="InterPro" id="IPR050188">
    <property type="entry name" value="RluA_PseudoU_synthase"/>
</dbReference>
<dbReference type="SMART" id="SM00363">
    <property type="entry name" value="S4"/>
    <property type="match status" value="1"/>
</dbReference>
<dbReference type="GO" id="GO:0000455">
    <property type="term" value="P:enzyme-directed rRNA pseudouridine synthesis"/>
    <property type="evidence" value="ECO:0007669"/>
    <property type="project" value="UniProtKB-ARBA"/>
</dbReference>
<dbReference type="PROSITE" id="PS01129">
    <property type="entry name" value="PSI_RLU"/>
    <property type="match status" value="1"/>
</dbReference>
<dbReference type="CDD" id="cd00165">
    <property type="entry name" value="S4"/>
    <property type="match status" value="1"/>
</dbReference>
<reference evidence="11 12" key="1">
    <citation type="submission" date="2009-10" db="EMBL/GenBank/DDBJ databases">
        <title>Complete sequence of Halothiobacillus neapolitanus c2.</title>
        <authorList>
            <consortium name="US DOE Joint Genome Institute"/>
            <person name="Lucas S."/>
            <person name="Copeland A."/>
            <person name="Lapidus A."/>
            <person name="Glavina del Rio T."/>
            <person name="Tice H."/>
            <person name="Bruce D."/>
            <person name="Goodwin L."/>
            <person name="Pitluck S."/>
            <person name="Davenport K."/>
            <person name="Brettin T."/>
            <person name="Detter J.C."/>
            <person name="Han C."/>
            <person name="Tapia R."/>
            <person name="Larimer F."/>
            <person name="Land M."/>
            <person name="Hauser L."/>
            <person name="Kyrpides N."/>
            <person name="Mikhailova N."/>
            <person name="Kerfeld C."/>
            <person name="Cannon G."/>
            <person name="Heinhort S."/>
        </authorList>
    </citation>
    <scope>NUCLEOTIDE SEQUENCE [LARGE SCALE GENOMIC DNA]</scope>
    <source>
        <strain evidence="12">ATCC 23641 / c2</strain>
    </source>
</reference>
<dbReference type="Gene3D" id="3.10.290.10">
    <property type="entry name" value="RNA-binding S4 domain"/>
    <property type="match status" value="1"/>
</dbReference>
<dbReference type="InterPro" id="IPR036986">
    <property type="entry name" value="S4_RNA-bd_sf"/>
</dbReference>
<evidence type="ECO:0000256" key="5">
    <source>
        <dbReference type="ARBA" id="ARBA00022884"/>
    </source>
</evidence>